<name>A0ABS5L774_9ACTN</name>
<dbReference type="SUPFAM" id="SSF103473">
    <property type="entry name" value="MFS general substrate transporter"/>
    <property type="match status" value="1"/>
</dbReference>
<sequence>MSSYLAVLRLPSAARTFATALIGRLSYGTVVLSMTLALASGHGSVGRAGAVVAVFALSVAALAPLRARLIDRHGIRRVLLPLALSYAAALLGITAATWRPGAPLWLLEALALAAGATAPPLGPTMRTLWRTMCGDDQALMQRAFSLDTVAEEVIGVSGPLLVGVLILVANPAVGVLLSAVLVAVGTVAMMTSPVVGLASTGVRAPGGGLGTRTGRVRHRGSLSRIAEPVFAATGVGLGLGAQSLAIVAFAMRHHQPSAIAWADAGMSVGSILGGLAYGTIHWPIPGRTRLPLLTVALGLSIGAAGLAPNVWTLTAITTATGLFVSPLMTCAYLVGDELAAEQSRTSAGMWVNNAYNAGSSAGYAAMGPVLARLPLSGCFALAAAPVVLAAGAARIWRFRIAKATPSAEVAITEAPAPASAAV</sequence>
<keyword evidence="1" id="KW-0812">Transmembrane</keyword>
<feature type="transmembrane region" description="Helical" evidence="1">
    <location>
        <begin position="290"/>
        <end position="307"/>
    </location>
</feature>
<accession>A0ABS5L774</accession>
<reference evidence="2 3" key="1">
    <citation type="submission" date="2020-02" db="EMBL/GenBank/DDBJ databases">
        <title>Acidophilic actinobacteria isolated from forest soil.</title>
        <authorList>
            <person name="Golinska P."/>
        </authorList>
    </citation>
    <scope>NUCLEOTIDE SEQUENCE [LARGE SCALE GENOMIC DNA]</scope>
    <source>
        <strain evidence="2 3">NL8</strain>
    </source>
</reference>
<evidence type="ECO:0000313" key="2">
    <source>
        <dbReference type="EMBL" id="MBS2554195.1"/>
    </source>
</evidence>
<feature type="transmembrane region" description="Helical" evidence="1">
    <location>
        <begin position="45"/>
        <end position="66"/>
    </location>
</feature>
<evidence type="ECO:0000313" key="3">
    <source>
        <dbReference type="Proteomes" id="UP000730482"/>
    </source>
</evidence>
<dbReference type="EMBL" id="JAAFYZ010000333">
    <property type="protein sequence ID" value="MBS2554195.1"/>
    <property type="molecule type" value="Genomic_DNA"/>
</dbReference>
<feature type="transmembrane region" description="Helical" evidence="1">
    <location>
        <begin position="372"/>
        <end position="393"/>
    </location>
</feature>
<evidence type="ECO:0000256" key="1">
    <source>
        <dbReference type="SAM" id="Phobius"/>
    </source>
</evidence>
<feature type="transmembrane region" description="Helical" evidence="1">
    <location>
        <begin position="78"/>
        <end position="98"/>
    </location>
</feature>
<gene>
    <name evidence="2" type="ORF">KGQ19_45810</name>
</gene>
<dbReference type="Pfam" id="PF07690">
    <property type="entry name" value="MFS_1"/>
    <property type="match status" value="1"/>
</dbReference>
<keyword evidence="1" id="KW-1133">Transmembrane helix</keyword>
<feature type="transmembrane region" description="Helical" evidence="1">
    <location>
        <begin position="258"/>
        <end position="278"/>
    </location>
</feature>
<dbReference type="PANTHER" id="PTHR23542">
    <property type="match status" value="1"/>
</dbReference>
<evidence type="ECO:0008006" key="4">
    <source>
        <dbReference type="Google" id="ProtNLM"/>
    </source>
</evidence>
<feature type="transmembrane region" description="Helical" evidence="1">
    <location>
        <begin position="313"/>
        <end position="335"/>
    </location>
</feature>
<proteinExistence type="predicted"/>
<dbReference type="RefSeq" id="WP_212021428.1">
    <property type="nucleotide sequence ID" value="NZ_JAAFYZ010000333.1"/>
</dbReference>
<feature type="transmembrane region" description="Helical" evidence="1">
    <location>
        <begin position="175"/>
        <end position="198"/>
    </location>
</feature>
<protein>
    <recommendedName>
        <fullName evidence="4">Major facilitator superfamily MFS_1</fullName>
    </recommendedName>
</protein>
<feature type="transmembrane region" description="Helical" evidence="1">
    <location>
        <begin position="21"/>
        <end position="39"/>
    </location>
</feature>
<dbReference type="PANTHER" id="PTHR23542:SF1">
    <property type="entry name" value="MAJOR FACILITATOR SUPERFAMILY (MFS) PROFILE DOMAIN-CONTAINING PROTEIN"/>
    <property type="match status" value="1"/>
</dbReference>
<keyword evidence="3" id="KW-1185">Reference proteome</keyword>
<feature type="transmembrane region" description="Helical" evidence="1">
    <location>
        <begin position="149"/>
        <end position="169"/>
    </location>
</feature>
<keyword evidence="1" id="KW-0472">Membrane</keyword>
<dbReference type="Gene3D" id="1.20.1250.20">
    <property type="entry name" value="MFS general substrate transporter like domains"/>
    <property type="match status" value="2"/>
</dbReference>
<dbReference type="InterPro" id="IPR011701">
    <property type="entry name" value="MFS"/>
</dbReference>
<dbReference type="Proteomes" id="UP000730482">
    <property type="component" value="Unassembled WGS sequence"/>
</dbReference>
<dbReference type="InterPro" id="IPR036259">
    <property type="entry name" value="MFS_trans_sf"/>
</dbReference>
<organism evidence="2 3">
    <name type="scientific">Catenulispora pinistramenti</name>
    <dbReference type="NCBI Taxonomy" id="2705254"/>
    <lineage>
        <taxon>Bacteria</taxon>
        <taxon>Bacillati</taxon>
        <taxon>Actinomycetota</taxon>
        <taxon>Actinomycetes</taxon>
        <taxon>Catenulisporales</taxon>
        <taxon>Catenulisporaceae</taxon>
        <taxon>Catenulispora</taxon>
    </lineage>
</organism>
<comment type="caution">
    <text evidence="2">The sequence shown here is derived from an EMBL/GenBank/DDBJ whole genome shotgun (WGS) entry which is preliminary data.</text>
</comment>
<feature type="transmembrane region" description="Helical" evidence="1">
    <location>
        <begin position="229"/>
        <end position="252"/>
    </location>
</feature>